<comment type="function">
    <text evidence="6">Cell division inhibitor that blocks the formation of polar Z ring septums. Rapidly oscillates between the poles of the cell to destabilize FtsZ filaments that have formed before they mature into polar Z rings. Prevents FtsZ polymerization.</text>
</comment>
<dbReference type="RefSeq" id="WP_125127182.1">
    <property type="nucleotide sequence ID" value="NZ_RHJS01000002.1"/>
</dbReference>
<protein>
    <recommendedName>
        <fullName evidence="6">Probable septum site-determining protein MinC</fullName>
    </recommendedName>
</protein>
<organism evidence="9 10">
    <name type="scientific">Schaedlerella arabinosiphila</name>
    <dbReference type="NCBI Taxonomy" id="2044587"/>
    <lineage>
        <taxon>Bacteria</taxon>
        <taxon>Bacillati</taxon>
        <taxon>Bacillota</taxon>
        <taxon>Clostridia</taxon>
        <taxon>Lachnospirales</taxon>
        <taxon>Lachnospiraceae</taxon>
        <taxon>Schaedlerella</taxon>
    </lineage>
</organism>
<evidence type="ECO:0000256" key="2">
    <source>
        <dbReference type="ARBA" id="ARBA00022618"/>
    </source>
</evidence>
<dbReference type="Pfam" id="PF22642">
    <property type="entry name" value="MinC_N_1"/>
    <property type="match status" value="1"/>
</dbReference>
<dbReference type="Pfam" id="PF03775">
    <property type="entry name" value="MinC_C"/>
    <property type="match status" value="1"/>
</dbReference>
<dbReference type="SUPFAM" id="SSF63848">
    <property type="entry name" value="Cell-division inhibitor MinC, C-terminal domain"/>
    <property type="match status" value="1"/>
</dbReference>
<keyword evidence="10" id="KW-1185">Reference proteome</keyword>
<evidence type="ECO:0000256" key="6">
    <source>
        <dbReference type="HAMAP-Rule" id="MF_00267"/>
    </source>
</evidence>
<dbReference type="Proteomes" id="UP000274920">
    <property type="component" value="Unassembled WGS sequence"/>
</dbReference>
<evidence type="ECO:0000313" key="9">
    <source>
        <dbReference type="EMBL" id="RRK31536.1"/>
    </source>
</evidence>
<dbReference type="GO" id="GO:1901891">
    <property type="term" value="P:regulation of cell septum assembly"/>
    <property type="evidence" value="ECO:0007669"/>
    <property type="project" value="InterPro"/>
</dbReference>
<evidence type="ECO:0000259" key="8">
    <source>
        <dbReference type="Pfam" id="PF22642"/>
    </source>
</evidence>
<proteinExistence type="inferred from homology"/>
<dbReference type="InterPro" id="IPR016098">
    <property type="entry name" value="CAP/MinC_C"/>
</dbReference>
<feature type="domain" description="Septum formation inhibitor MinC C-terminal" evidence="7">
    <location>
        <begin position="109"/>
        <end position="184"/>
    </location>
</feature>
<evidence type="ECO:0000256" key="5">
    <source>
        <dbReference type="ARBA" id="ARBA00046874"/>
    </source>
</evidence>
<dbReference type="AlphaFoldDB" id="A0A426DFJ8"/>
<evidence type="ECO:0000256" key="4">
    <source>
        <dbReference type="ARBA" id="ARBA00023306"/>
    </source>
</evidence>
<dbReference type="GO" id="GO:0000917">
    <property type="term" value="P:division septum assembly"/>
    <property type="evidence" value="ECO:0007669"/>
    <property type="project" value="UniProtKB-KW"/>
</dbReference>
<keyword evidence="3 6" id="KW-0717">Septation</keyword>
<keyword evidence="4 6" id="KW-0131">Cell cycle</keyword>
<dbReference type="InterPro" id="IPR055219">
    <property type="entry name" value="MinC_N_1"/>
</dbReference>
<dbReference type="Gene3D" id="2.160.20.70">
    <property type="match status" value="1"/>
</dbReference>
<dbReference type="InterPro" id="IPR005526">
    <property type="entry name" value="Septum_form_inhib_MinC_C"/>
</dbReference>
<accession>A0A426DFJ8</accession>
<comment type="caution">
    <text evidence="9">The sequence shown here is derived from an EMBL/GenBank/DDBJ whole genome shotgun (WGS) entry which is preliminary data.</text>
</comment>
<dbReference type="HAMAP" id="MF_00267">
    <property type="entry name" value="MinC"/>
    <property type="match status" value="1"/>
</dbReference>
<comment type="similarity">
    <text evidence="1 6">Belongs to the MinC family.</text>
</comment>
<dbReference type="PANTHER" id="PTHR34108">
    <property type="entry name" value="SEPTUM SITE-DETERMINING PROTEIN MINC"/>
    <property type="match status" value="1"/>
</dbReference>
<evidence type="ECO:0000256" key="1">
    <source>
        <dbReference type="ARBA" id="ARBA00006291"/>
    </source>
</evidence>
<gene>
    <name evidence="6" type="primary">minC</name>
    <name evidence="9" type="ORF">EBB54_09275</name>
</gene>
<evidence type="ECO:0000313" key="10">
    <source>
        <dbReference type="Proteomes" id="UP000274920"/>
    </source>
</evidence>
<dbReference type="InterPro" id="IPR013033">
    <property type="entry name" value="MinC"/>
</dbReference>
<sequence length="215" mass="23303">MDRLVTIKSCRYGVEIYLDPEASFEVLLEHIREKFCSSARFFEGAQVAVSFLGRRLNYTEEQAVLSLISETAKMDIVCVIDQDRDHELAYRRIVEKTLSDIPVKDGQFYRGTLGKRQVIESDTSIVILGNVEPGASVIAKGNIVVIGALCGSAHAGAAGDTNACIAALSMRPKSLRIGDVETPGPAACREGFCGHGPKIAAMDGRNRIYLDPLVG</sequence>
<dbReference type="EMBL" id="RHJS01000002">
    <property type="protein sequence ID" value="RRK31536.1"/>
    <property type="molecule type" value="Genomic_DNA"/>
</dbReference>
<comment type="subunit">
    <text evidence="5 6">Interacts with MinD and FtsZ.</text>
</comment>
<name>A0A426DFJ8_9FIRM</name>
<keyword evidence="2 6" id="KW-0132">Cell division</keyword>
<feature type="domain" description="Septum site-determining protein MinC N-terminal" evidence="8">
    <location>
        <begin position="5"/>
        <end position="78"/>
    </location>
</feature>
<evidence type="ECO:0000259" key="7">
    <source>
        <dbReference type="Pfam" id="PF03775"/>
    </source>
</evidence>
<dbReference type="GO" id="GO:0000902">
    <property type="term" value="P:cell morphogenesis"/>
    <property type="evidence" value="ECO:0007669"/>
    <property type="project" value="InterPro"/>
</dbReference>
<dbReference type="Gene3D" id="3.30.160.540">
    <property type="match status" value="1"/>
</dbReference>
<evidence type="ECO:0000256" key="3">
    <source>
        <dbReference type="ARBA" id="ARBA00023210"/>
    </source>
</evidence>
<dbReference type="PANTHER" id="PTHR34108:SF1">
    <property type="entry name" value="SEPTUM SITE-DETERMINING PROTEIN MINC"/>
    <property type="match status" value="1"/>
</dbReference>
<reference evidence="9" key="1">
    <citation type="submission" date="2018-10" db="EMBL/GenBank/DDBJ databases">
        <title>Schaedlerella arabinophila gen. nov. sp. nov., isolated from the mouse intestinal tract and comparative analysis with the genome of the closely related altered Schaedler flora strain ASF502.</title>
        <authorList>
            <person name="Miyake S."/>
            <person name="Soh M."/>
            <person name="Seedorf H."/>
        </authorList>
    </citation>
    <scope>NUCLEOTIDE SEQUENCE [LARGE SCALE GENOMIC DNA]</scope>
    <source>
        <strain evidence="9">DSM 106076</strain>
    </source>
</reference>
<dbReference type="InterPro" id="IPR036145">
    <property type="entry name" value="MinC_C_sf"/>
</dbReference>